<dbReference type="InParanoid" id="G2Y359"/>
<sequence>MPSSNKLTGADRLSQLFENIVVTNHNDIRSINSTFGAIRRDLEVTAAATAAVKESRKAP</sequence>
<accession>G2Y359</accession>
<name>G2Y359_BOTF4</name>
<dbReference type="AlphaFoldDB" id="G2Y359"/>
<evidence type="ECO:0000313" key="2">
    <source>
        <dbReference type="Proteomes" id="UP000008177"/>
    </source>
</evidence>
<dbReference type="Proteomes" id="UP000008177">
    <property type="component" value="Unplaced contigs"/>
</dbReference>
<organism evidence="1 2">
    <name type="scientific">Botryotinia fuckeliana (strain T4)</name>
    <name type="common">Noble rot fungus</name>
    <name type="synonym">Botrytis cinerea</name>
    <dbReference type="NCBI Taxonomy" id="999810"/>
    <lineage>
        <taxon>Eukaryota</taxon>
        <taxon>Fungi</taxon>
        <taxon>Dikarya</taxon>
        <taxon>Ascomycota</taxon>
        <taxon>Pezizomycotina</taxon>
        <taxon>Leotiomycetes</taxon>
        <taxon>Helotiales</taxon>
        <taxon>Sclerotiniaceae</taxon>
        <taxon>Botrytis</taxon>
    </lineage>
</organism>
<evidence type="ECO:0000313" key="1">
    <source>
        <dbReference type="EMBL" id="CCD47099.1"/>
    </source>
</evidence>
<dbReference type="EMBL" id="FQ790285">
    <property type="protein sequence ID" value="CCD47099.1"/>
    <property type="molecule type" value="Genomic_DNA"/>
</dbReference>
<proteinExistence type="predicted"/>
<reference evidence="2" key="1">
    <citation type="journal article" date="2011" name="PLoS Genet.">
        <title>Genomic analysis of the necrotrophic fungal pathogens Sclerotinia sclerotiorum and Botrytis cinerea.</title>
        <authorList>
            <person name="Amselem J."/>
            <person name="Cuomo C.A."/>
            <person name="van Kan J.A."/>
            <person name="Viaud M."/>
            <person name="Benito E.P."/>
            <person name="Couloux A."/>
            <person name="Coutinho P.M."/>
            <person name="de Vries R.P."/>
            <person name="Dyer P.S."/>
            <person name="Fillinger S."/>
            <person name="Fournier E."/>
            <person name="Gout L."/>
            <person name="Hahn M."/>
            <person name="Kohn L."/>
            <person name="Lapalu N."/>
            <person name="Plummer K.M."/>
            <person name="Pradier J.M."/>
            <person name="Quevillon E."/>
            <person name="Sharon A."/>
            <person name="Simon A."/>
            <person name="ten Have A."/>
            <person name="Tudzynski B."/>
            <person name="Tudzynski P."/>
            <person name="Wincker P."/>
            <person name="Andrew M."/>
            <person name="Anthouard V."/>
            <person name="Beever R.E."/>
            <person name="Beffa R."/>
            <person name="Benoit I."/>
            <person name="Bouzid O."/>
            <person name="Brault B."/>
            <person name="Chen Z."/>
            <person name="Choquer M."/>
            <person name="Collemare J."/>
            <person name="Cotton P."/>
            <person name="Danchin E.G."/>
            <person name="Da Silva C."/>
            <person name="Gautier A."/>
            <person name="Giraud C."/>
            <person name="Giraud T."/>
            <person name="Gonzalez C."/>
            <person name="Grossetete S."/>
            <person name="Guldener U."/>
            <person name="Henrissat B."/>
            <person name="Howlett B.J."/>
            <person name="Kodira C."/>
            <person name="Kretschmer M."/>
            <person name="Lappartient A."/>
            <person name="Leroch M."/>
            <person name="Levis C."/>
            <person name="Mauceli E."/>
            <person name="Neuveglise C."/>
            <person name="Oeser B."/>
            <person name="Pearson M."/>
            <person name="Poulain J."/>
            <person name="Poussereau N."/>
            <person name="Quesneville H."/>
            <person name="Rascle C."/>
            <person name="Schumacher J."/>
            <person name="Segurens B."/>
            <person name="Sexton A."/>
            <person name="Silva E."/>
            <person name="Sirven C."/>
            <person name="Soanes D.M."/>
            <person name="Talbot N.J."/>
            <person name="Templeton M."/>
            <person name="Yandava C."/>
            <person name="Yarden O."/>
            <person name="Zeng Q."/>
            <person name="Rollins J.A."/>
            <person name="Lebrun M.H."/>
            <person name="Dickman M."/>
        </authorList>
    </citation>
    <scope>NUCLEOTIDE SEQUENCE [LARGE SCALE GENOMIC DNA]</scope>
    <source>
        <strain evidence="2">T4</strain>
    </source>
</reference>
<dbReference type="HOGENOM" id="CLU_2960464_0_0_1"/>
<gene>
    <name evidence="1" type="ORF">BofuT4_uP040010.1</name>
</gene>
<protein>
    <submittedName>
        <fullName evidence="1">Uncharacterized protein</fullName>
    </submittedName>
</protein>